<name>A0A0D0QG88_9RHOB</name>
<evidence type="ECO:0000313" key="1">
    <source>
        <dbReference type="EMBL" id="KIQ70053.1"/>
    </source>
</evidence>
<keyword evidence="2" id="KW-1185">Reference proteome</keyword>
<reference evidence="1 2" key="1">
    <citation type="submission" date="2013-01" db="EMBL/GenBank/DDBJ databases">
        <authorList>
            <person name="Fiebig A."/>
            <person name="Goeker M."/>
            <person name="Klenk H.-P.P."/>
        </authorList>
    </citation>
    <scope>NUCLEOTIDE SEQUENCE [LARGE SCALE GENOMIC DNA]</scope>
    <source>
        <strain evidence="1 2">DSM 24838</strain>
    </source>
</reference>
<protein>
    <submittedName>
        <fullName evidence="1">Uncharacterized protein</fullName>
    </submittedName>
</protein>
<dbReference type="EMBL" id="AONG01000008">
    <property type="protein sequence ID" value="KIQ70053.1"/>
    <property type="molecule type" value="Genomic_DNA"/>
</dbReference>
<dbReference type="AlphaFoldDB" id="A0A0D0QG88"/>
<sequence>MTFGVVLWIGVVVAVALLVRASVWMAKAPWDEWDEDDRN</sequence>
<proteinExistence type="predicted"/>
<evidence type="ECO:0000313" key="2">
    <source>
        <dbReference type="Proteomes" id="UP000035100"/>
    </source>
</evidence>
<dbReference type="Proteomes" id="UP000035100">
    <property type="component" value="Unassembled WGS sequence"/>
</dbReference>
<accession>A0A0D0QG88</accession>
<organism evidence="1 2">
    <name type="scientific">Wenxinia marina DSM 24838</name>
    <dbReference type="NCBI Taxonomy" id="1123501"/>
    <lineage>
        <taxon>Bacteria</taxon>
        <taxon>Pseudomonadati</taxon>
        <taxon>Pseudomonadota</taxon>
        <taxon>Alphaproteobacteria</taxon>
        <taxon>Rhodobacterales</taxon>
        <taxon>Roseobacteraceae</taxon>
        <taxon>Wenxinia</taxon>
    </lineage>
</organism>
<gene>
    <name evidence="1" type="ORF">Wenmar_01623</name>
</gene>
<comment type="caution">
    <text evidence="1">The sequence shown here is derived from an EMBL/GenBank/DDBJ whole genome shotgun (WGS) entry which is preliminary data.</text>
</comment>